<protein>
    <submittedName>
        <fullName evidence="3">Putative histone-lysine N-methyltransferase ATXR3</fullName>
    </submittedName>
</protein>
<feature type="compositionally biased region" description="Basic and acidic residues" evidence="1">
    <location>
        <begin position="33"/>
        <end position="56"/>
    </location>
</feature>
<accession>A0A833VJM4</accession>
<dbReference type="SUPFAM" id="SSF82199">
    <property type="entry name" value="SET domain"/>
    <property type="match status" value="1"/>
</dbReference>
<dbReference type="PROSITE" id="PS50280">
    <property type="entry name" value="SET"/>
    <property type="match status" value="1"/>
</dbReference>
<dbReference type="InterPro" id="IPR057851">
    <property type="entry name" value="ATXR3_GYF"/>
</dbReference>
<dbReference type="GO" id="GO:0008168">
    <property type="term" value="F:methyltransferase activity"/>
    <property type="evidence" value="ECO:0007669"/>
    <property type="project" value="UniProtKB-KW"/>
</dbReference>
<dbReference type="Pfam" id="PF25531">
    <property type="entry name" value="GYF_ATXR3"/>
    <property type="match status" value="1"/>
</dbReference>
<dbReference type="InterPro" id="IPR032675">
    <property type="entry name" value="LRR_dom_sf"/>
</dbReference>
<reference evidence="3" key="1">
    <citation type="submission" date="2020-01" db="EMBL/GenBank/DDBJ databases">
        <title>Genome sequence of Kobresia littledalei, the first chromosome-level genome in the family Cyperaceae.</title>
        <authorList>
            <person name="Qu G."/>
        </authorList>
    </citation>
    <scope>NUCLEOTIDE SEQUENCE</scope>
    <source>
        <strain evidence="3">C.B.Clarke</strain>
        <tissue evidence="3">Leaf</tissue>
    </source>
</reference>
<comment type="caution">
    <text evidence="3">The sequence shown here is derived from an EMBL/GenBank/DDBJ whole genome shotgun (WGS) entry which is preliminary data.</text>
</comment>
<feature type="compositionally biased region" description="Basic and acidic residues" evidence="1">
    <location>
        <begin position="1298"/>
        <end position="1307"/>
    </location>
</feature>
<dbReference type="Gene3D" id="3.30.1490.40">
    <property type="match status" value="2"/>
</dbReference>
<feature type="compositionally biased region" description="Basic and acidic residues" evidence="1">
    <location>
        <begin position="349"/>
        <end position="364"/>
    </location>
</feature>
<proteinExistence type="predicted"/>
<feature type="region of interest" description="Disordered" evidence="1">
    <location>
        <begin position="101"/>
        <end position="410"/>
    </location>
</feature>
<keyword evidence="3" id="KW-0489">Methyltransferase</keyword>
<feature type="region of interest" description="Disordered" evidence="1">
    <location>
        <begin position="738"/>
        <end position="778"/>
    </location>
</feature>
<dbReference type="Pfam" id="PF19633">
    <property type="entry name" value="SDG2_C"/>
    <property type="match status" value="1"/>
</dbReference>
<feature type="region of interest" description="Disordered" evidence="1">
    <location>
        <begin position="1298"/>
        <end position="1395"/>
    </location>
</feature>
<dbReference type="OrthoDB" id="308383at2759"/>
<dbReference type="InterPro" id="IPR046341">
    <property type="entry name" value="SET_dom_sf"/>
</dbReference>
<organism evidence="3 4">
    <name type="scientific">Carex littledalei</name>
    <dbReference type="NCBI Taxonomy" id="544730"/>
    <lineage>
        <taxon>Eukaryota</taxon>
        <taxon>Viridiplantae</taxon>
        <taxon>Streptophyta</taxon>
        <taxon>Embryophyta</taxon>
        <taxon>Tracheophyta</taxon>
        <taxon>Spermatophyta</taxon>
        <taxon>Magnoliopsida</taxon>
        <taxon>Liliopsida</taxon>
        <taxon>Poales</taxon>
        <taxon>Cyperaceae</taxon>
        <taxon>Cyperoideae</taxon>
        <taxon>Cariceae</taxon>
        <taxon>Carex</taxon>
        <taxon>Carex subgen. Euthyceras</taxon>
    </lineage>
</organism>
<dbReference type="Pfam" id="PF00856">
    <property type="entry name" value="SET"/>
    <property type="match status" value="1"/>
</dbReference>
<evidence type="ECO:0000259" key="2">
    <source>
        <dbReference type="PROSITE" id="PS50280"/>
    </source>
</evidence>
<dbReference type="Gene3D" id="3.80.10.10">
    <property type="entry name" value="Ribonuclease Inhibitor"/>
    <property type="match status" value="1"/>
</dbReference>
<dbReference type="PANTHER" id="PTHR46655">
    <property type="entry name" value="HISTONE-LYSINE N-METHYLTRANSFERASE ATXR3"/>
    <property type="match status" value="1"/>
</dbReference>
<dbReference type="SUPFAM" id="SSF55277">
    <property type="entry name" value="GYF domain"/>
    <property type="match status" value="2"/>
</dbReference>
<dbReference type="InterPro" id="IPR045606">
    <property type="entry name" value="ATXR3_C"/>
</dbReference>
<feature type="compositionally biased region" description="Low complexity" evidence="1">
    <location>
        <begin position="338"/>
        <end position="348"/>
    </location>
</feature>
<dbReference type="PANTHER" id="PTHR46655:SF1">
    <property type="entry name" value="HISTONE-LYSINE N-METHYLTRANSFERASE ATXR3"/>
    <property type="match status" value="1"/>
</dbReference>
<dbReference type="Proteomes" id="UP000623129">
    <property type="component" value="Unassembled WGS sequence"/>
</dbReference>
<keyword evidence="4" id="KW-1185">Reference proteome</keyword>
<name>A0A833VJM4_9POAL</name>
<dbReference type="InterPro" id="IPR035445">
    <property type="entry name" value="GYF-like_dom_sf"/>
</dbReference>
<feature type="compositionally biased region" description="Pro residues" evidence="1">
    <location>
        <begin position="378"/>
        <end position="405"/>
    </location>
</feature>
<dbReference type="SMART" id="SM00317">
    <property type="entry name" value="SET"/>
    <property type="match status" value="1"/>
</dbReference>
<evidence type="ECO:0000313" key="3">
    <source>
        <dbReference type="EMBL" id="KAF3325633.1"/>
    </source>
</evidence>
<evidence type="ECO:0000256" key="1">
    <source>
        <dbReference type="SAM" id="MobiDB-lite"/>
    </source>
</evidence>
<feature type="compositionally biased region" description="Basic and acidic residues" evidence="1">
    <location>
        <begin position="299"/>
        <end position="310"/>
    </location>
</feature>
<sequence length="2136" mass="243080">MGDGGVVMESLPLQEPHKDVLTPSSHCAIMRRGGSDLELRQCTERSRESNRRDMPERNAQSRRNDIEEGEVLSGEFERGTFSKKWRRDEIEQGEFINKKWRRGNNSEFPVPGRYRWGKPTHKRDFDWGEIAPEKRRKLEGDRIRSFEPRRSPDEQRKRLPSSIVKCENSGASSRLSGSDDVEPGEIKSDNSNGSNKEQPRWPTVESDNRRRVEENSSSSRPIHPDRFPYKNSRGGRSNSRHLSSRPGNSDWAQHDRPHHHDYRDRSPVYNDRSPQHRSRQPFRRDRTPSHQRFRRHEHRERSPVHLDRSPRNRNMAVKLNRSTDPPESSKVEEKQKQKTNSSRQSSRSDSNRSSEERAIKEKPANGDTSTRSESSELLPPPPSPPPPPPSSPPPPVMPPPPPPPLLANGNVGSLQEESAIAQPDMEEDMDICDTPPHASTASDMILNPVSIPVPGQWFYVDNFGMEQGPSTLTGLKTLVKEGYLQPDHMIKHENSDCWVTVENAASPLVTPVFPSVVGAAADPIDLNAETGVALEEAPRFDTGLPDLNLDIDTGDELVMEEEYHIDERVASFLEGYVVAEGAELDILSEALESNFKEADLDGWCQQEGYAKLQPRLQEFRLNEESCTSGKWPCRGGDWKRDEERRKIIVNDGFPLCQMPPRGFQEDPRRSRPDVYQASRTRNLTLPSWAFSSNEDTAEPTARPPRVTKGTLLSVTRINACVVKEKDNSSDSRISAKVARGAGTERQLSRSTRYHSMGSDRGSVYESVSHSGTKRHHEADFQSLHRCRTLVIPKDHIPTVDELSVDLGNWFYVDGTGQEHGPYSYAELQSMVRRGFLVEQMSVFRKIDNTWLPAVKDLRPYEAAGTATVASSSGTKSGTGLPSGISDFNIKHPQFLAYLKGKLHELVMKSFKTRELSSTINEVLDPWLTSKQPKKETELHPFNSTVTKNSSSLAHDLSENGAYRSAKRARLLQGADDDSNIWGDEDPMVTQMKECSFEELKDGAHLAEEGSIDAVVEENWGSLDRGLLARIFHYFKADIRSIQSSASTCKGWYDAAMLYKSMCQLIDLSSAGTKCNDMVFRAIMGGYDLNNVTTLVLVGCTNISSGALEETLCHFSNISLVDIRGCIQLRDLQDKFHYIKWIYLNNSMDSYFKMKSLRQIADKRPDLGEAARFRPGFYKRSKFLLDSKKSSEVLSRDAQMKRWLQKKSEYEYRKKKEFVYTKLKEIMKGNRSDFFDPKVAQIEEKLRGGYYSRRGLSSLKDDISRMCREALKVKTRGDTGEMKQTIIAFIQLAKRLEDPKPINGRDESGSLLVKDNSSESKPKKKQVKGASKVDREIKRSLSKLKKRPLDSDSETSDDFSEDGAESDSSLSETESDNTVLSDTRGPYDSGSKTDESMDYMADEREWGARMTKASLVPPVTRKYEVIDKYLIVTDEEEVKRKMTVALPEDYSEKVQLQKNGADDLEMLELPEVKDYKPRKALGDEVIEQEVYGIDPYTHNLLLDSMPEELNWPLTDKQIFIEEIMLKTLNKQVRNFTGSGNTPMVYPLQPVFEEMQTAAEAKGDTRTFKMCMAILRAMRNRPDDNYVAYRKGLGVVCNKEEGIGVEDFVVEFLGEVYPSWRWYEKQDGIRSLQKNNQEPAPEFYNIYLERPKGDRDGYDLVVVDAMHKANYASRICHSCRPNCEAKVTAVDGQYQIGIYATRPISYGEEITFDYNSVTESKEEYEASVCLCGSQICRGSYLSLASEEAFQNTLQESHGILDRHKLLLEACEANEVSEQDLIDLAKAGLGTCLLSGLPDWLVTYSARLVRFINFERTKLPDEIFRRNLEEKRKYFSDISIENEKVDAEIQADGVYNSRLQNLALTLDKVKYVMRKLYGDAKKAPPPLERLTGEEMVSALWKGEGSLVSDMLESMEPHMDPDLFSELKSNICTHDPSGSDDPSRSLRHCLLWLRDELRTLPCTYKCRHDAAADLIHIYAYTKCLFKVREYKSVKSPAIFISPLDMGPKYTEKMGSLYTKTYSPNYILGQLIYWFGQTNADPDLRLARTRKGCLTLPDISSFFTKSSKTVRERVYGTRTVRFMLSRMEKQPQRPWPKELIWEFQDDPKYFGSPMLDVVLDASSLDRDLVNWLKTRHNVFYG</sequence>
<dbReference type="InterPro" id="IPR025640">
    <property type="entry name" value="GYF_2"/>
</dbReference>
<dbReference type="Pfam" id="PF14237">
    <property type="entry name" value="GYF_2"/>
    <property type="match status" value="1"/>
</dbReference>
<feature type="region of interest" description="Disordered" evidence="1">
    <location>
        <begin position="1"/>
        <end position="73"/>
    </location>
</feature>
<dbReference type="EMBL" id="SWLB01000019">
    <property type="protein sequence ID" value="KAF3325633.1"/>
    <property type="molecule type" value="Genomic_DNA"/>
</dbReference>
<feature type="compositionally biased region" description="Basic and acidic residues" evidence="1">
    <location>
        <begin position="122"/>
        <end position="157"/>
    </location>
</feature>
<gene>
    <name evidence="3" type="ORF">FCM35_KLT08713</name>
</gene>
<dbReference type="Gene3D" id="2.170.270.10">
    <property type="entry name" value="SET domain"/>
    <property type="match status" value="1"/>
</dbReference>
<dbReference type="InterPro" id="IPR001214">
    <property type="entry name" value="SET_dom"/>
</dbReference>
<feature type="compositionally biased region" description="Basic and acidic residues" evidence="1">
    <location>
        <begin position="327"/>
        <end position="336"/>
    </location>
</feature>
<dbReference type="CDD" id="cd10531">
    <property type="entry name" value="SET_SETD2-like"/>
    <property type="match status" value="1"/>
</dbReference>
<feature type="compositionally biased region" description="Acidic residues" evidence="1">
    <location>
        <begin position="1350"/>
        <end position="1364"/>
    </location>
</feature>
<dbReference type="GO" id="GO:0032259">
    <property type="term" value="P:methylation"/>
    <property type="evidence" value="ECO:0007669"/>
    <property type="project" value="UniProtKB-KW"/>
</dbReference>
<feature type="domain" description="SET" evidence="2">
    <location>
        <begin position="1566"/>
        <end position="1713"/>
    </location>
</feature>
<evidence type="ECO:0000313" key="4">
    <source>
        <dbReference type="Proteomes" id="UP000623129"/>
    </source>
</evidence>
<feature type="compositionally biased region" description="Basic residues" evidence="1">
    <location>
        <begin position="289"/>
        <end position="298"/>
    </location>
</feature>
<keyword evidence="3" id="KW-0808">Transferase</keyword>